<accession>A0A0T6B6Z3</accession>
<dbReference type="Proteomes" id="UP000051574">
    <property type="component" value="Unassembled WGS sequence"/>
</dbReference>
<dbReference type="OrthoDB" id="9994905at2759"/>
<dbReference type="AlphaFoldDB" id="A0A0T6B6Z3"/>
<reference evidence="2 3" key="1">
    <citation type="submission" date="2015-09" db="EMBL/GenBank/DDBJ databases">
        <title>Draft genome of the scarab beetle Oryctes borbonicus.</title>
        <authorList>
            <person name="Meyer J.M."/>
            <person name="Markov G.V."/>
            <person name="Baskaran P."/>
            <person name="Herrmann M."/>
            <person name="Sommer R.J."/>
            <person name="Roedelsperger C."/>
        </authorList>
    </citation>
    <scope>NUCLEOTIDE SEQUENCE [LARGE SCALE GENOMIC DNA]</scope>
    <source>
        <strain evidence="2">OB123</strain>
        <tissue evidence="2">Whole animal</tissue>
    </source>
</reference>
<feature type="region of interest" description="Disordered" evidence="1">
    <location>
        <begin position="51"/>
        <end position="87"/>
    </location>
</feature>
<keyword evidence="3" id="KW-1185">Reference proteome</keyword>
<dbReference type="EMBL" id="LJIG01009410">
    <property type="protein sequence ID" value="KRT83135.1"/>
    <property type="molecule type" value="Genomic_DNA"/>
</dbReference>
<evidence type="ECO:0000256" key="1">
    <source>
        <dbReference type="SAM" id="MobiDB-lite"/>
    </source>
</evidence>
<evidence type="ECO:0000313" key="3">
    <source>
        <dbReference type="Proteomes" id="UP000051574"/>
    </source>
</evidence>
<organism evidence="2 3">
    <name type="scientific">Oryctes borbonicus</name>
    <dbReference type="NCBI Taxonomy" id="1629725"/>
    <lineage>
        <taxon>Eukaryota</taxon>
        <taxon>Metazoa</taxon>
        <taxon>Ecdysozoa</taxon>
        <taxon>Arthropoda</taxon>
        <taxon>Hexapoda</taxon>
        <taxon>Insecta</taxon>
        <taxon>Pterygota</taxon>
        <taxon>Neoptera</taxon>
        <taxon>Endopterygota</taxon>
        <taxon>Coleoptera</taxon>
        <taxon>Polyphaga</taxon>
        <taxon>Scarabaeiformia</taxon>
        <taxon>Scarabaeidae</taxon>
        <taxon>Dynastinae</taxon>
        <taxon>Oryctes</taxon>
    </lineage>
</organism>
<feature type="non-terminal residue" evidence="2">
    <location>
        <position position="102"/>
    </location>
</feature>
<comment type="caution">
    <text evidence="2">The sequence shown here is derived from an EMBL/GenBank/DDBJ whole genome shotgun (WGS) entry which is preliminary data.</text>
</comment>
<evidence type="ECO:0000313" key="2">
    <source>
        <dbReference type="EMBL" id="KRT83135.1"/>
    </source>
</evidence>
<sequence>MSQVEECQSTPALAEAGLKNQTVNSNSLGIITEHTLLESCTRLSISLEQNGLFKGNSTSRSSSASRSSRTSQTHSGPRMTLEELRAVNRYAESTRSLSYLPQ</sequence>
<gene>
    <name evidence="2" type="ORF">AMK59_4256</name>
</gene>
<proteinExistence type="predicted"/>
<name>A0A0T6B6Z3_9SCAR</name>
<protein>
    <submittedName>
        <fullName evidence="2">Uncharacterized protein</fullName>
    </submittedName>
</protein>
<feature type="compositionally biased region" description="Low complexity" evidence="1">
    <location>
        <begin position="57"/>
        <end position="75"/>
    </location>
</feature>